<organism evidence="2 3">
    <name type="scientific">Monosporascus ibericus</name>
    <dbReference type="NCBI Taxonomy" id="155417"/>
    <lineage>
        <taxon>Eukaryota</taxon>
        <taxon>Fungi</taxon>
        <taxon>Dikarya</taxon>
        <taxon>Ascomycota</taxon>
        <taxon>Pezizomycotina</taxon>
        <taxon>Sordariomycetes</taxon>
        <taxon>Xylariomycetidae</taxon>
        <taxon>Xylariales</taxon>
        <taxon>Xylariales incertae sedis</taxon>
        <taxon>Monosporascus</taxon>
    </lineage>
</organism>
<accession>A0A4Q4THP6</accession>
<name>A0A4Q4THP6_9PEZI</name>
<feature type="transmembrane region" description="Helical" evidence="1">
    <location>
        <begin position="136"/>
        <end position="156"/>
    </location>
</feature>
<keyword evidence="1" id="KW-1133">Transmembrane helix</keyword>
<feature type="transmembrane region" description="Helical" evidence="1">
    <location>
        <begin position="168"/>
        <end position="193"/>
    </location>
</feature>
<gene>
    <name evidence="2" type="ORF">DL764_003181</name>
</gene>
<keyword evidence="3" id="KW-1185">Reference proteome</keyword>
<evidence type="ECO:0000313" key="3">
    <source>
        <dbReference type="Proteomes" id="UP000293360"/>
    </source>
</evidence>
<dbReference type="Pfam" id="PF20246">
    <property type="entry name" value="DUF6601"/>
    <property type="match status" value="1"/>
</dbReference>
<dbReference type="InterPro" id="IPR046536">
    <property type="entry name" value="DUF6601"/>
</dbReference>
<evidence type="ECO:0000313" key="2">
    <source>
        <dbReference type="EMBL" id="RYP06445.1"/>
    </source>
</evidence>
<evidence type="ECO:0000256" key="1">
    <source>
        <dbReference type="SAM" id="Phobius"/>
    </source>
</evidence>
<keyword evidence="1" id="KW-0472">Membrane</keyword>
<feature type="transmembrane region" description="Helical" evidence="1">
    <location>
        <begin position="112"/>
        <end position="130"/>
    </location>
</feature>
<comment type="caution">
    <text evidence="2">The sequence shown here is derived from an EMBL/GenBank/DDBJ whole genome shotgun (WGS) entry which is preliminary data.</text>
</comment>
<dbReference type="PANTHER" id="PTHR34414">
    <property type="entry name" value="HET DOMAIN-CONTAINING PROTEIN-RELATED"/>
    <property type="match status" value="1"/>
</dbReference>
<dbReference type="PANTHER" id="PTHR34414:SF1">
    <property type="entry name" value="SUBTILISIN-LIKE SERINE PROTEASE"/>
    <property type="match status" value="1"/>
</dbReference>
<dbReference type="OrthoDB" id="5086500at2759"/>
<protein>
    <submittedName>
        <fullName evidence="2">Uncharacterized protein</fullName>
    </submittedName>
</protein>
<reference evidence="2 3" key="1">
    <citation type="submission" date="2018-06" db="EMBL/GenBank/DDBJ databases">
        <title>Complete Genomes of Monosporascus.</title>
        <authorList>
            <person name="Robinson A.J."/>
            <person name="Natvig D.O."/>
        </authorList>
    </citation>
    <scope>NUCLEOTIDE SEQUENCE [LARGE SCALE GENOMIC DNA]</scope>
    <source>
        <strain evidence="2 3">CBS 110550</strain>
    </source>
</reference>
<proteinExistence type="predicted"/>
<dbReference type="STRING" id="155417.A0A4Q4THP6"/>
<keyword evidence="1" id="KW-0812">Transmembrane</keyword>
<dbReference type="Proteomes" id="UP000293360">
    <property type="component" value="Unassembled WGS sequence"/>
</dbReference>
<sequence>MVSGAPAHERCIFVNPVPEYLLDSDVWKLRLCHSNGLHRSACGLLLPYAWLIRSKSDIRIAHDTGLLPTDIKFDTWTAFIADFTAHVDTHSLHQVEPRYGYGKLWLTRLNTLYLFGAAGFSLRNLVHSFFERKFGRILAVFVYITVVLSAMQVALATERFQNDTSIQAFSYGVALMAVGLVLGAISIMLLPWWSLF</sequence>
<dbReference type="AlphaFoldDB" id="A0A4Q4THP6"/>
<dbReference type="EMBL" id="QJNU01000130">
    <property type="protein sequence ID" value="RYP06445.1"/>
    <property type="molecule type" value="Genomic_DNA"/>
</dbReference>